<evidence type="ECO:0000259" key="2">
    <source>
        <dbReference type="PROSITE" id="PS50048"/>
    </source>
</evidence>
<organism evidence="3 4">
    <name type="scientific">Hyaloscypha variabilis (strain UAMH 11265 / GT02V1 / F)</name>
    <name type="common">Meliniomyces variabilis</name>
    <dbReference type="NCBI Taxonomy" id="1149755"/>
    <lineage>
        <taxon>Eukaryota</taxon>
        <taxon>Fungi</taxon>
        <taxon>Dikarya</taxon>
        <taxon>Ascomycota</taxon>
        <taxon>Pezizomycotina</taxon>
        <taxon>Leotiomycetes</taxon>
        <taxon>Helotiales</taxon>
        <taxon>Hyaloscyphaceae</taxon>
        <taxon>Hyaloscypha</taxon>
        <taxon>Hyaloscypha variabilis</taxon>
    </lineage>
</organism>
<dbReference type="CDD" id="cd00067">
    <property type="entry name" value="GAL4"/>
    <property type="match status" value="1"/>
</dbReference>
<dbReference type="AlphaFoldDB" id="A0A2J6QT80"/>
<dbReference type="PROSITE" id="PS50048">
    <property type="entry name" value="ZN2_CY6_FUNGAL_2"/>
    <property type="match status" value="1"/>
</dbReference>
<evidence type="ECO:0000256" key="1">
    <source>
        <dbReference type="ARBA" id="ARBA00023242"/>
    </source>
</evidence>
<protein>
    <recommendedName>
        <fullName evidence="2">Zn(2)-C6 fungal-type domain-containing protein</fullName>
    </recommendedName>
</protein>
<dbReference type="Proteomes" id="UP000235786">
    <property type="component" value="Unassembled WGS sequence"/>
</dbReference>
<dbReference type="PANTHER" id="PTHR47784">
    <property type="entry name" value="STEROL UPTAKE CONTROL PROTEIN 2"/>
    <property type="match status" value="1"/>
</dbReference>
<proteinExistence type="predicted"/>
<sequence length="461" mass="52480">MDPDPNAFIRCFRLPQFGTSLSDSEFDAHGEPVRHRRSRGKSRAGCDKCKERRVKCDEKRPSCWNCTKLRLHCGFLKDANVAVVTNLQSESAPVSFHLSDHLFRQFGQQESASTPFSFNPSSKLFSQFGQAQDNVNALTAPVSNGIYPPLNMSHMQLFHHFATVTSGTLVFGRHLWEEKVLPSAFKHEYLMHALLFMAASHLRHLQPHNSCHRMAELEHFSQVIPAFSAALLGPITEDNIYALPACSLLILQYAWACPELNNRDVNDAVDFGFGSLIGLYSGMRSLSLSLLTIRDQYLHSIMFHRPIFAIKRYSEGTSVVAELEEFFTHCCKCPEWCGTGDQNFDTRMEAAQRLLPILAALKLGERELEKSDVMQDIPRYLFVLPLVSSEQYGHLVRNNDEASLVILLYYFALVRRLLSGKYWWMRERSAHLCEWLLTRLGDKCERCVGWAREISAGQPIS</sequence>
<dbReference type="Pfam" id="PF00172">
    <property type="entry name" value="Zn_clus"/>
    <property type="match status" value="1"/>
</dbReference>
<evidence type="ECO:0000313" key="3">
    <source>
        <dbReference type="EMBL" id="PMD29474.1"/>
    </source>
</evidence>
<dbReference type="InterPro" id="IPR036864">
    <property type="entry name" value="Zn2-C6_fun-type_DNA-bd_sf"/>
</dbReference>
<dbReference type="GO" id="GO:0008270">
    <property type="term" value="F:zinc ion binding"/>
    <property type="evidence" value="ECO:0007669"/>
    <property type="project" value="InterPro"/>
</dbReference>
<evidence type="ECO:0000313" key="4">
    <source>
        <dbReference type="Proteomes" id="UP000235786"/>
    </source>
</evidence>
<dbReference type="InterPro" id="IPR001138">
    <property type="entry name" value="Zn2Cys6_DnaBD"/>
</dbReference>
<keyword evidence="1" id="KW-0539">Nucleus</keyword>
<dbReference type="OrthoDB" id="416217at2759"/>
<dbReference type="GO" id="GO:0001228">
    <property type="term" value="F:DNA-binding transcription activator activity, RNA polymerase II-specific"/>
    <property type="evidence" value="ECO:0007669"/>
    <property type="project" value="TreeGrafter"/>
</dbReference>
<reference evidence="3 4" key="1">
    <citation type="submission" date="2016-04" db="EMBL/GenBank/DDBJ databases">
        <title>A degradative enzymes factory behind the ericoid mycorrhizal symbiosis.</title>
        <authorList>
            <consortium name="DOE Joint Genome Institute"/>
            <person name="Martino E."/>
            <person name="Morin E."/>
            <person name="Grelet G."/>
            <person name="Kuo A."/>
            <person name="Kohler A."/>
            <person name="Daghino S."/>
            <person name="Barry K."/>
            <person name="Choi C."/>
            <person name="Cichocki N."/>
            <person name="Clum A."/>
            <person name="Copeland A."/>
            <person name="Hainaut M."/>
            <person name="Haridas S."/>
            <person name="Labutti K."/>
            <person name="Lindquist E."/>
            <person name="Lipzen A."/>
            <person name="Khouja H.-R."/>
            <person name="Murat C."/>
            <person name="Ohm R."/>
            <person name="Olson A."/>
            <person name="Spatafora J."/>
            <person name="Veneault-Fourrey C."/>
            <person name="Henrissat B."/>
            <person name="Grigoriev I."/>
            <person name="Martin F."/>
            <person name="Perotto S."/>
        </authorList>
    </citation>
    <scope>NUCLEOTIDE SEQUENCE [LARGE SCALE GENOMIC DNA]</scope>
    <source>
        <strain evidence="3 4">F</strain>
    </source>
</reference>
<gene>
    <name evidence="3" type="ORF">L207DRAFT_593511</name>
</gene>
<keyword evidence="4" id="KW-1185">Reference proteome</keyword>
<name>A0A2J6QT80_HYAVF</name>
<feature type="domain" description="Zn(2)-C6 fungal-type" evidence="2">
    <location>
        <begin position="45"/>
        <end position="75"/>
    </location>
</feature>
<dbReference type="Gene3D" id="4.10.240.10">
    <property type="entry name" value="Zn(2)-C6 fungal-type DNA-binding domain"/>
    <property type="match status" value="1"/>
</dbReference>
<dbReference type="SMART" id="SM00066">
    <property type="entry name" value="GAL4"/>
    <property type="match status" value="1"/>
</dbReference>
<dbReference type="PANTHER" id="PTHR47784:SF9">
    <property type="entry name" value="ZN(II)2CYS6 TRANSCRIPTION FACTOR (EUROFUNG)"/>
    <property type="match status" value="1"/>
</dbReference>
<dbReference type="EMBL" id="KZ613974">
    <property type="protein sequence ID" value="PMD29474.1"/>
    <property type="molecule type" value="Genomic_DNA"/>
</dbReference>
<dbReference type="InterPro" id="IPR053157">
    <property type="entry name" value="Sterol_Uptake_Regulator"/>
</dbReference>
<dbReference type="SUPFAM" id="SSF57701">
    <property type="entry name" value="Zn2/Cys6 DNA-binding domain"/>
    <property type="match status" value="1"/>
</dbReference>
<dbReference type="PROSITE" id="PS00463">
    <property type="entry name" value="ZN2_CY6_FUNGAL_1"/>
    <property type="match status" value="1"/>
</dbReference>
<accession>A0A2J6QT80</accession>